<evidence type="ECO:0000313" key="5">
    <source>
        <dbReference type="EMBL" id="QOW11932.1"/>
    </source>
</evidence>
<keyword evidence="2" id="KW-0238">DNA-binding</keyword>
<dbReference type="GO" id="GO:0003700">
    <property type="term" value="F:DNA-binding transcription factor activity"/>
    <property type="evidence" value="ECO:0007669"/>
    <property type="project" value="InterPro"/>
</dbReference>
<evidence type="ECO:0000256" key="3">
    <source>
        <dbReference type="ARBA" id="ARBA00023163"/>
    </source>
</evidence>
<proteinExistence type="predicted"/>
<gene>
    <name evidence="5" type="ORF">Q73A0000_06035</name>
</gene>
<sequence>MINSALARILFFEVSKETDFPENFQQFYHTHLFCQRGTFQFKFNDQKMECKSGQFLFWFAESKLSDFKFSKNFKSSALLIEKDLLINNIPDQGWSINAQLHSRIFPVKTIGSASEKEKILTNFKQIKERFLETSHRFYEEMLKLQTQIFILEMWNLFANEYEKRKHSLQTGNQYEHFISLLQENCLQHREVKFYTDLLNISAKYLNYLCKIHSGITASEWIKRHAKERIILLLQNNNLNISEISEEMNFSSYSYFTRYVKKLLGVTPGEFRGRFNAK</sequence>
<dbReference type="EMBL" id="CP040442">
    <property type="protein sequence ID" value="QOW11932.1"/>
    <property type="molecule type" value="Genomic_DNA"/>
</dbReference>
<dbReference type="Proteomes" id="UP000594195">
    <property type="component" value="Chromosome"/>
</dbReference>
<dbReference type="Gene3D" id="1.10.10.60">
    <property type="entry name" value="Homeodomain-like"/>
    <property type="match status" value="1"/>
</dbReference>
<dbReference type="KEGG" id="kfa:Q73A0000_06035"/>
<keyword evidence="1" id="KW-0805">Transcription regulation</keyword>
<dbReference type="PANTHER" id="PTHR43280:SF2">
    <property type="entry name" value="HTH-TYPE TRANSCRIPTIONAL REGULATOR EXSA"/>
    <property type="match status" value="1"/>
</dbReference>
<dbReference type="AlphaFoldDB" id="A0A7M2YEM5"/>
<dbReference type="InterPro" id="IPR009057">
    <property type="entry name" value="Homeodomain-like_sf"/>
</dbReference>
<evidence type="ECO:0000256" key="1">
    <source>
        <dbReference type="ARBA" id="ARBA00023015"/>
    </source>
</evidence>
<dbReference type="InterPro" id="IPR018060">
    <property type="entry name" value="HTH_AraC"/>
</dbReference>
<evidence type="ECO:0000313" key="6">
    <source>
        <dbReference type="Proteomes" id="UP000594195"/>
    </source>
</evidence>
<dbReference type="Pfam" id="PF12833">
    <property type="entry name" value="HTH_18"/>
    <property type="match status" value="1"/>
</dbReference>
<keyword evidence="3" id="KW-0804">Transcription</keyword>
<dbReference type="PANTHER" id="PTHR43280">
    <property type="entry name" value="ARAC-FAMILY TRANSCRIPTIONAL REGULATOR"/>
    <property type="match status" value="1"/>
</dbReference>
<dbReference type="SUPFAM" id="SSF46689">
    <property type="entry name" value="Homeodomain-like"/>
    <property type="match status" value="1"/>
</dbReference>
<feature type="domain" description="HTH araC/xylS-type" evidence="4">
    <location>
        <begin position="175"/>
        <end position="273"/>
    </location>
</feature>
<dbReference type="PROSITE" id="PS01124">
    <property type="entry name" value="HTH_ARAC_FAMILY_2"/>
    <property type="match status" value="1"/>
</dbReference>
<evidence type="ECO:0000256" key="2">
    <source>
        <dbReference type="ARBA" id="ARBA00023125"/>
    </source>
</evidence>
<evidence type="ECO:0000259" key="4">
    <source>
        <dbReference type="PROSITE" id="PS01124"/>
    </source>
</evidence>
<dbReference type="GO" id="GO:0043565">
    <property type="term" value="F:sequence-specific DNA binding"/>
    <property type="evidence" value="ECO:0007669"/>
    <property type="project" value="InterPro"/>
</dbReference>
<name>A0A7M2YEM5_9FLAO</name>
<reference evidence="5 6" key="1">
    <citation type="submission" date="2019-05" db="EMBL/GenBank/DDBJ databases">
        <title>Chryseobacterium sp. isolated from King George Island, maritime Antarctica.</title>
        <authorList>
            <person name="Peng X."/>
        </authorList>
    </citation>
    <scope>NUCLEOTIDE SEQUENCE [LARGE SCALE GENOMIC DNA]</scope>
    <source>
        <strain evidence="5 6">7-3A</strain>
    </source>
</reference>
<accession>A0A7M2YEM5</accession>
<dbReference type="SMART" id="SM00342">
    <property type="entry name" value="HTH_ARAC"/>
    <property type="match status" value="1"/>
</dbReference>
<keyword evidence="6" id="KW-1185">Reference proteome</keyword>
<dbReference type="InterPro" id="IPR020449">
    <property type="entry name" value="Tscrpt_reg_AraC-type_HTH"/>
</dbReference>
<organism evidence="5 6">
    <name type="scientific">Kaistella flava</name>
    <name type="common">ex Peng et al. 2021</name>
    <dbReference type="NCBI Taxonomy" id="2038776"/>
    <lineage>
        <taxon>Bacteria</taxon>
        <taxon>Pseudomonadati</taxon>
        <taxon>Bacteroidota</taxon>
        <taxon>Flavobacteriia</taxon>
        <taxon>Flavobacteriales</taxon>
        <taxon>Weeksellaceae</taxon>
        <taxon>Chryseobacterium group</taxon>
        <taxon>Kaistella</taxon>
    </lineage>
</organism>
<dbReference type="PRINTS" id="PR00032">
    <property type="entry name" value="HTHARAC"/>
</dbReference>
<protein>
    <submittedName>
        <fullName evidence="5">Helix-turn-helix transcriptional regulator</fullName>
    </submittedName>
</protein>